<dbReference type="AlphaFoldDB" id="A0A1V4J2V8"/>
<protein>
    <submittedName>
        <fullName evidence="1">Uncharacterized protein</fullName>
    </submittedName>
</protein>
<gene>
    <name evidence="1" type="ORF">AV530_016455</name>
</gene>
<comment type="caution">
    <text evidence="1">The sequence shown here is derived from an EMBL/GenBank/DDBJ whole genome shotgun (WGS) entry which is preliminary data.</text>
</comment>
<dbReference type="EMBL" id="LSYS01009367">
    <property type="protein sequence ID" value="OPJ66374.1"/>
    <property type="molecule type" value="Genomic_DNA"/>
</dbReference>
<keyword evidence="2" id="KW-1185">Reference proteome</keyword>
<reference evidence="1 2" key="1">
    <citation type="submission" date="2016-02" db="EMBL/GenBank/DDBJ databases">
        <title>Band-tailed pigeon sequencing and assembly.</title>
        <authorList>
            <person name="Soares A.E."/>
            <person name="Novak B.J."/>
            <person name="Rice E.S."/>
            <person name="O'Connell B."/>
            <person name="Chang D."/>
            <person name="Weber S."/>
            <person name="Shapiro B."/>
        </authorList>
    </citation>
    <scope>NUCLEOTIDE SEQUENCE [LARGE SCALE GENOMIC DNA]</scope>
    <source>
        <strain evidence="1">BTP2013</strain>
        <tissue evidence="1">Blood</tissue>
    </source>
</reference>
<sequence length="126" mass="14320">MRNSPQVHVRTCLALQRPPASSSQSGSTLRDASISCFSFQLDQFSHSFSAWLCQFWSWIFRRTRIGGWNQPYSVGGPTDVRLKHLQQMFEMVIIRLLLYGCHENVTTCGCWQGAKVPLGANLRTLN</sequence>
<proteinExistence type="predicted"/>
<evidence type="ECO:0000313" key="1">
    <source>
        <dbReference type="EMBL" id="OPJ66374.1"/>
    </source>
</evidence>
<accession>A0A1V4J2V8</accession>
<evidence type="ECO:0000313" key="2">
    <source>
        <dbReference type="Proteomes" id="UP000190648"/>
    </source>
</evidence>
<dbReference type="Proteomes" id="UP000190648">
    <property type="component" value="Unassembled WGS sequence"/>
</dbReference>
<dbReference type="OrthoDB" id="10260596at2759"/>
<name>A0A1V4J2V8_PATFA</name>
<organism evidence="1 2">
    <name type="scientific">Patagioenas fasciata monilis</name>
    <dbReference type="NCBI Taxonomy" id="372326"/>
    <lineage>
        <taxon>Eukaryota</taxon>
        <taxon>Metazoa</taxon>
        <taxon>Chordata</taxon>
        <taxon>Craniata</taxon>
        <taxon>Vertebrata</taxon>
        <taxon>Euteleostomi</taxon>
        <taxon>Archelosauria</taxon>
        <taxon>Archosauria</taxon>
        <taxon>Dinosauria</taxon>
        <taxon>Saurischia</taxon>
        <taxon>Theropoda</taxon>
        <taxon>Coelurosauria</taxon>
        <taxon>Aves</taxon>
        <taxon>Neognathae</taxon>
        <taxon>Neoaves</taxon>
        <taxon>Columbimorphae</taxon>
        <taxon>Columbiformes</taxon>
        <taxon>Columbidae</taxon>
        <taxon>Patagioenas</taxon>
    </lineage>
</organism>